<dbReference type="EMBL" id="CYZA01000010">
    <property type="protein sequence ID" value="CUO10637.1"/>
    <property type="molecule type" value="Genomic_DNA"/>
</dbReference>
<sequence>MKIIEVLHSFWTGNRTESPRNRKSWVKIEKAIKEVVPQDKQEDFTRMIEDHSDSVEYSGFVAGFRIAAKLWREL</sequence>
<accession>A0A174CCU9</accession>
<protein>
    <submittedName>
        <fullName evidence="1">Uncharacterized protein</fullName>
    </submittedName>
</protein>
<dbReference type="Proteomes" id="UP000095447">
    <property type="component" value="Unassembled WGS sequence"/>
</dbReference>
<evidence type="ECO:0000313" key="2">
    <source>
        <dbReference type="Proteomes" id="UP000095447"/>
    </source>
</evidence>
<gene>
    <name evidence="1" type="ORF">ERS852395_02095</name>
</gene>
<name>A0A174CCU9_9FIRM</name>
<dbReference type="RefSeq" id="WP_118593258.1">
    <property type="nucleotide sequence ID" value="NZ_CYZA01000010.1"/>
</dbReference>
<evidence type="ECO:0000313" key="1">
    <source>
        <dbReference type="EMBL" id="CUO10637.1"/>
    </source>
</evidence>
<proteinExistence type="predicted"/>
<dbReference type="AlphaFoldDB" id="A0A174CCU9"/>
<organism evidence="1 2">
    <name type="scientific">Blautia obeum</name>
    <dbReference type="NCBI Taxonomy" id="40520"/>
    <lineage>
        <taxon>Bacteria</taxon>
        <taxon>Bacillati</taxon>
        <taxon>Bacillota</taxon>
        <taxon>Clostridia</taxon>
        <taxon>Lachnospirales</taxon>
        <taxon>Lachnospiraceae</taxon>
        <taxon>Blautia</taxon>
    </lineage>
</organism>
<reference evidence="1 2" key="1">
    <citation type="submission" date="2015-09" db="EMBL/GenBank/DDBJ databases">
        <authorList>
            <consortium name="Pathogen Informatics"/>
        </authorList>
    </citation>
    <scope>NUCLEOTIDE SEQUENCE [LARGE SCALE GENOMIC DNA]</scope>
    <source>
        <strain evidence="1 2">2789STDY5608838</strain>
    </source>
</reference>